<keyword evidence="2" id="KW-1185">Reference proteome</keyword>
<dbReference type="PANTHER" id="PTHR10492">
    <property type="match status" value="1"/>
</dbReference>
<comment type="caution">
    <text evidence="1">The sequence shown here is derived from an EMBL/GenBank/DDBJ whole genome shotgun (WGS) entry which is preliminary data.</text>
</comment>
<evidence type="ECO:0000313" key="1">
    <source>
        <dbReference type="EMBL" id="KAL3620576.1"/>
    </source>
</evidence>
<name>A0ABD3BUC2_9LAMI</name>
<sequence length="285" mass="32555">MMIKYMFKYISKGADRVRFCITRPDEAGLADPDATSSVVNEIKNFVDGRYICPHEVSWRILNFPIHERNPAVEVLAVHLEDMQNVTFKENLSNKRDPDGLDLTYITYSSRYRWDKKAVSWIPRVHLQNLAIGRLAYVHPASGELFFLRMLLCHQCGCKSFAEIRTVSSVIHNTYRSACDAIGLLGDDKEWLTAFIESSSSATSSELRVLCIHMLLFCEVSQPLHFWETQWKCMGDDIRLLFVSDISTSGCFVNDIEIQQTILFEFEKLPNSATPSKSLPDFGLPL</sequence>
<organism evidence="1 2">
    <name type="scientific">Castilleja foliolosa</name>
    <dbReference type="NCBI Taxonomy" id="1961234"/>
    <lineage>
        <taxon>Eukaryota</taxon>
        <taxon>Viridiplantae</taxon>
        <taxon>Streptophyta</taxon>
        <taxon>Embryophyta</taxon>
        <taxon>Tracheophyta</taxon>
        <taxon>Spermatophyta</taxon>
        <taxon>Magnoliopsida</taxon>
        <taxon>eudicotyledons</taxon>
        <taxon>Gunneridae</taxon>
        <taxon>Pentapetalae</taxon>
        <taxon>asterids</taxon>
        <taxon>lamiids</taxon>
        <taxon>Lamiales</taxon>
        <taxon>Orobanchaceae</taxon>
        <taxon>Pedicularideae</taxon>
        <taxon>Castillejinae</taxon>
        <taxon>Castilleja</taxon>
    </lineage>
</organism>
<dbReference type="PANTHER" id="PTHR10492:SF96">
    <property type="entry name" value="ATP-DEPENDENT DNA HELICASE"/>
    <property type="match status" value="1"/>
</dbReference>
<dbReference type="AlphaFoldDB" id="A0ABD3BUC2"/>
<protein>
    <submittedName>
        <fullName evidence="1">Uncharacterized protein</fullName>
    </submittedName>
</protein>
<gene>
    <name evidence="1" type="ORF">CASFOL_035488</name>
</gene>
<dbReference type="Proteomes" id="UP001632038">
    <property type="component" value="Unassembled WGS sequence"/>
</dbReference>
<reference evidence="2" key="1">
    <citation type="journal article" date="2024" name="IScience">
        <title>Strigolactones Initiate the Formation of Haustorium-like Structures in Castilleja.</title>
        <authorList>
            <person name="Buerger M."/>
            <person name="Peterson D."/>
            <person name="Chory J."/>
        </authorList>
    </citation>
    <scope>NUCLEOTIDE SEQUENCE [LARGE SCALE GENOMIC DNA]</scope>
</reference>
<accession>A0ABD3BUC2</accession>
<proteinExistence type="predicted"/>
<evidence type="ECO:0000313" key="2">
    <source>
        <dbReference type="Proteomes" id="UP001632038"/>
    </source>
</evidence>
<dbReference type="EMBL" id="JAVIJP010000066">
    <property type="protein sequence ID" value="KAL3620576.1"/>
    <property type="molecule type" value="Genomic_DNA"/>
</dbReference>